<evidence type="ECO:0000313" key="2">
    <source>
        <dbReference type="Proteomes" id="UP001139648"/>
    </source>
</evidence>
<proteinExistence type="predicted"/>
<gene>
    <name evidence="1" type="ORF">HD597_008710</name>
</gene>
<keyword evidence="2" id="KW-1185">Reference proteome</keyword>
<sequence length="29" mass="3161">MRHAYMTRLTIVAGLILVLACLAFAAVQN</sequence>
<evidence type="ECO:0000313" key="1">
    <source>
        <dbReference type="EMBL" id="MCP2361690.1"/>
    </source>
</evidence>
<organism evidence="1 2">
    <name type="scientific">Nonomuraea thailandensis</name>
    <dbReference type="NCBI Taxonomy" id="1188745"/>
    <lineage>
        <taxon>Bacteria</taxon>
        <taxon>Bacillati</taxon>
        <taxon>Actinomycetota</taxon>
        <taxon>Actinomycetes</taxon>
        <taxon>Streptosporangiales</taxon>
        <taxon>Streptosporangiaceae</taxon>
        <taxon>Nonomuraea</taxon>
    </lineage>
</organism>
<protein>
    <submittedName>
        <fullName evidence="1">HAMP domain-containing protein</fullName>
    </submittedName>
</protein>
<name>A0A9X2K6P1_9ACTN</name>
<dbReference type="EMBL" id="JAMZEB010000002">
    <property type="protein sequence ID" value="MCP2361690.1"/>
    <property type="molecule type" value="Genomic_DNA"/>
</dbReference>
<dbReference type="Proteomes" id="UP001139648">
    <property type="component" value="Unassembled WGS sequence"/>
</dbReference>
<reference evidence="1" key="1">
    <citation type="submission" date="2022-06" db="EMBL/GenBank/DDBJ databases">
        <title>Sequencing the genomes of 1000 actinobacteria strains.</title>
        <authorList>
            <person name="Klenk H.-P."/>
        </authorList>
    </citation>
    <scope>NUCLEOTIDE SEQUENCE</scope>
    <source>
        <strain evidence="1">DSM 46694</strain>
    </source>
</reference>
<comment type="caution">
    <text evidence="1">The sequence shown here is derived from an EMBL/GenBank/DDBJ whole genome shotgun (WGS) entry which is preliminary data.</text>
</comment>
<accession>A0A9X2K6P1</accession>
<dbReference type="AlphaFoldDB" id="A0A9X2K6P1"/>
<dbReference type="PROSITE" id="PS51257">
    <property type="entry name" value="PROKAR_LIPOPROTEIN"/>
    <property type="match status" value="1"/>
</dbReference>